<evidence type="ECO:0000313" key="1">
    <source>
        <dbReference type="EMBL" id="RVW64878.1"/>
    </source>
</evidence>
<dbReference type="Proteomes" id="UP000288805">
    <property type="component" value="Unassembled WGS sequence"/>
</dbReference>
<protein>
    <recommendedName>
        <fullName evidence="3">Retrovirus-related Pol polyprotein from transposon RE1</fullName>
    </recommendedName>
</protein>
<gene>
    <name evidence="1" type="ORF">CK203_064798</name>
</gene>
<evidence type="ECO:0008006" key="3">
    <source>
        <dbReference type="Google" id="ProtNLM"/>
    </source>
</evidence>
<organism evidence="1 2">
    <name type="scientific">Vitis vinifera</name>
    <name type="common">Grape</name>
    <dbReference type="NCBI Taxonomy" id="29760"/>
    <lineage>
        <taxon>Eukaryota</taxon>
        <taxon>Viridiplantae</taxon>
        <taxon>Streptophyta</taxon>
        <taxon>Embryophyta</taxon>
        <taxon>Tracheophyta</taxon>
        <taxon>Spermatophyta</taxon>
        <taxon>Magnoliopsida</taxon>
        <taxon>eudicotyledons</taxon>
        <taxon>Gunneridae</taxon>
        <taxon>Pentapetalae</taxon>
        <taxon>rosids</taxon>
        <taxon>Vitales</taxon>
        <taxon>Vitaceae</taxon>
        <taxon>Viteae</taxon>
        <taxon>Vitis</taxon>
    </lineage>
</organism>
<dbReference type="PANTHER" id="PTHR47481:SF10">
    <property type="entry name" value="COPIA-LIKE POLYPROTEIN_RETROTRANSPOSON"/>
    <property type="match status" value="1"/>
</dbReference>
<sequence length="291" mass="32629">MASPENVLSIQAFHQCSSLVSIKLNMSNLFLWCSKVLHFVRSLGLVHHLSEKRHVSEKTIGTETKETHDQSIETWSHNDGLLTSWLLGLMTKEVMLLLDGTETAYDVWNSLGEKLIPMTKEKEFKGICDALAAVRKPVSDLDKVFQLAQGLGTKYMDFRVAMLSKPPYLSYNQFVLALQEEIPQALAAMTLNEEENDLNFYIDLGTTTHITNDPEIKKNLLSIGQLTSDNPCFIEFSSIGFVIKDQLQQVLAKGTKKGGLYALKENVIQAMTVTRSSKASSEVWHQRVGHP</sequence>
<name>A0A438FY84_VITVI</name>
<accession>A0A438FY84</accession>
<proteinExistence type="predicted"/>
<evidence type="ECO:0000313" key="2">
    <source>
        <dbReference type="Proteomes" id="UP000288805"/>
    </source>
</evidence>
<reference evidence="1 2" key="1">
    <citation type="journal article" date="2018" name="PLoS Genet.">
        <title>Population sequencing reveals clonal diversity and ancestral inbreeding in the grapevine cultivar Chardonnay.</title>
        <authorList>
            <person name="Roach M.J."/>
            <person name="Johnson D.L."/>
            <person name="Bohlmann J."/>
            <person name="van Vuuren H.J."/>
            <person name="Jones S.J."/>
            <person name="Pretorius I.S."/>
            <person name="Schmidt S.A."/>
            <person name="Borneman A.R."/>
        </authorList>
    </citation>
    <scope>NUCLEOTIDE SEQUENCE [LARGE SCALE GENOMIC DNA]</scope>
    <source>
        <strain evidence="2">cv. Chardonnay</strain>
        <tissue evidence="1">Leaf</tissue>
    </source>
</reference>
<dbReference type="PANTHER" id="PTHR47481">
    <property type="match status" value="1"/>
</dbReference>
<comment type="caution">
    <text evidence="1">The sequence shown here is derived from an EMBL/GenBank/DDBJ whole genome shotgun (WGS) entry which is preliminary data.</text>
</comment>
<dbReference type="EMBL" id="QGNW01000698">
    <property type="protein sequence ID" value="RVW64878.1"/>
    <property type="molecule type" value="Genomic_DNA"/>
</dbReference>
<dbReference type="AlphaFoldDB" id="A0A438FY84"/>